<dbReference type="Proteomes" id="UP000194450">
    <property type="component" value="Unassembled WGS sequence"/>
</dbReference>
<organism evidence="2 3">
    <name type="scientific">Pseudidiomarina planktonica</name>
    <dbReference type="NCBI Taxonomy" id="1323738"/>
    <lineage>
        <taxon>Bacteria</taxon>
        <taxon>Pseudomonadati</taxon>
        <taxon>Pseudomonadota</taxon>
        <taxon>Gammaproteobacteria</taxon>
        <taxon>Alteromonadales</taxon>
        <taxon>Idiomarinaceae</taxon>
        <taxon>Pseudidiomarina</taxon>
    </lineage>
</organism>
<accession>A0A1Y6F2B2</accession>
<reference evidence="3" key="1">
    <citation type="submission" date="2017-04" db="EMBL/GenBank/DDBJ databases">
        <authorList>
            <person name="Varghese N."/>
            <person name="Submissions S."/>
        </authorList>
    </citation>
    <scope>NUCLEOTIDE SEQUENCE [LARGE SCALE GENOMIC DNA]</scope>
</reference>
<evidence type="ECO:0000313" key="2">
    <source>
        <dbReference type="EMBL" id="SMQ68957.1"/>
    </source>
</evidence>
<evidence type="ECO:0000256" key="1">
    <source>
        <dbReference type="SAM" id="Phobius"/>
    </source>
</evidence>
<keyword evidence="1" id="KW-0812">Transmembrane</keyword>
<name>A0A1Y6F2B2_9GAMM</name>
<dbReference type="EMBL" id="FXWH01000001">
    <property type="protein sequence ID" value="SMQ68957.1"/>
    <property type="molecule type" value="Genomic_DNA"/>
</dbReference>
<sequence>MSDSNHHEDFKDAAGKRFMGVSLVCLIAIALLPMVLAWVNFFSA</sequence>
<dbReference type="RefSeq" id="WP_268802166.1">
    <property type="nucleotide sequence ID" value="NZ_FXWH01000001.1"/>
</dbReference>
<keyword evidence="3" id="KW-1185">Reference proteome</keyword>
<keyword evidence="1" id="KW-0472">Membrane</keyword>
<evidence type="ECO:0000313" key="3">
    <source>
        <dbReference type="Proteomes" id="UP000194450"/>
    </source>
</evidence>
<gene>
    <name evidence="2" type="ORF">SAMN06297229_1719</name>
</gene>
<keyword evidence="1" id="KW-1133">Transmembrane helix</keyword>
<dbReference type="AlphaFoldDB" id="A0A1Y6F2B2"/>
<protein>
    <submittedName>
        <fullName evidence="2">Uncharacterized protein</fullName>
    </submittedName>
</protein>
<proteinExistence type="predicted"/>
<feature type="transmembrane region" description="Helical" evidence="1">
    <location>
        <begin position="21"/>
        <end position="41"/>
    </location>
</feature>